<dbReference type="FunFam" id="3.40.140.20:FF:000003">
    <property type="entry name" value="Bifunctional purine biosynthesis protein"/>
    <property type="match status" value="1"/>
</dbReference>
<proteinExistence type="predicted"/>
<keyword evidence="2" id="KW-1185">Reference proteome</keyword>
<dbReference type="InterPro" id="IPR024050">
    <property type="entry name" value="AICAR_Tfase_insert_dom_sf"/>
</dbReference>
<dbReference type="PANTHER" id="PTHR11692:SF0">
    <property type="entry name" value="BIFUNCTIONAL PURINE BIOSYNTHESIS PROTEIN ATIC"/>
    <property type="match status" value="1"/>
</dbReference>
<dbReference type="Pfam" id="PF01808">
    <property type="entry name" value="AICARFT_IMPCHas"/>
    <property type="match status" value="1"/>
</dbReference>
<dbReference type="EMBL" id="GL349456">
    <property type="protein sequence ID" value="KNC49626.1"/>
    <property type="molecule type" value="Genomic_DNA"/>
</dbReference>
<dbReference type="PIRSF" id="PIRSF000414">
    <property type="entry name" value="AICARFT_IMPCHas"/>
    <property type="match status" value="1"/>
</dbReference>
<reference evidence="1 2" key="1">
    <citation type="submission" date="2010-05" db="EMBL/GenBank/DDBJ databases">
        <title>The Genome Sequence of Thecamonas trahens ATCC 50062.</title>
        <authorList>
            <consortium name="The Broad Institute Genome Sequencing Platform"/>
            <person name="Russ C."/>
            <person name="Cuomo C."/>
            <person name="Shea T."/>
            <person name="Young S.K."/>
            <person name="Zeng Q."/>
            <person name="Koehrsen M."/>
            <person name="Haas B."/>
            <person name="Borodovsky M."/>
            <person name="Guigo R."/>
            <person name="Alvarado L."/>
            <person name="Berlin A."/>
            <person name="Bochicchio J."/>
            <person name="Borenstein D."/>
            <person name="Chapman S."/>
            <person name="Chen Z."/>
            <person name="Freedman E."/>
            <person name="Gellesch M."/>
            <person name="Goldberg J."/>
            <person name="Griggs A."/>
            <person name="Gujja S."/>
            <person name="Heilman E."/>
            <person name="Heiman D."/>
            <person name="Hepburn T."/>
            <person name="Howarth C."/>
            <person name="Jen D."/>
            <person name="Larson L."/>
            <person name="Mehta T."/>
            <person name="Park D."/>
            <person name="Pearson M."/>
            <person name="Roberts A."/>
            <person name="Saif S."/>
            <person name="Shenoy N."/>
            <person name="Sisk P."/>
            <person name="Stolte C."/>
            <person name="Sykes S."/>
            <person name="Thomson T."/>
            <person name="Walk T."/>
            <person name="White J."/>
            <person name="Yandava C."/>
            <person name="Burger G."/>
            <person name="Gray M.W."/>
            <person name="Holland P.W.H."/>
            <person name="King N."/>
            <person name="Lang F.B.F."/>
            <person name="Roger A.J."/>
            <person name="Ruiz-Trillo I."/>
            <person name="Lander E."/>
            <person name="Nusbaum C."/>
        </authorList>
    </citation>
    <scope>NUCLEOTIDE SEQUENCE [LARGE SCALE GENOMIC DNA]</scope>
    <source>
        <strain evidence="1 2">ATCC 50062</strain>
    </source>
</reference>
<name>A0A0L0DC23_THETB</name>
<organism evidence="1 2">
    <name type="scientific">Thecamonas trahens ATCC 50062</name>
    <dbReference type="NCBI Taxonomy" id="461836"/>
    <lineage>
        <taxon>Eukaryota</taxon>
        <taxon>Apusozoa</taxon>
        <taxon>Apusomonadida</taxon>
        <taxon>Apusomonadidae</taxon>
        <taxon>Thecamonas</taxon>
    </lineage>
</organism>
<dbReference type="OrthoDB" id="6017153at2759"/>
<dbReference type="SMART" id="SM00798">
    <property type="entry name" value="AICARFT_IMPCHas"/>
    <property type="match status" value="1"/>
</dbReference>
<dbReference type="STRING" id="461836.A0A0L0DC23"/>
<dbReference type="SUPFAM" id="SSF53927">
    <property type="entry name" value="Cytidine deaminase-like"/>
    <property type="match status" value="1"/>
</dbReference>
<dbReference type="GO" id="GO:0004643">
    <property type="term" value="F:phosphoribosylaminoimidazolecarboxamide formyltransferase activity"/>
    <property type="evidence" value="ECO:0007669"/>
    <property type="project" value="InterPro"/>
</dbReference>
<dbReference type="InterPro" id="IPR016193">
    <property type="entry name" value="Cytidine_deaminase-like"/>
</dbReference>
<dbReference type="GO" id="GO:0003937">
    <property type="term" value="F:IMP cyclohydrolase activity"/>
    <property type="evidence" value="ECO:0007669"/>
    <property type="project" value="InterPro"/>
</dbReference>
<evidence type="ECO:0000313" key="1">
    <source>
        <dbReference type="EMBL" id="KNC49626.1"/>
    </source>
</evidence>
<dbReference type="InterPro" id="IPR024051">
    <property type="entry name" value="AICAR_Tfase_dup_dom_sf"/>
</dbReference>
<dbReference type="AlphaFoldDB" id="A0A0L0DC23"/>
<sequence length="449" mass="47862">MADKTASVELKYGCNPYQVPATYEVTADSDGRLPFHVLNGTPGFINLLDALNAWHLVAELAEATGFDAAASFKHVSPAGAAISAFPLTDAEAAAYEIADPAGLEGPALAYVRARNADPKSSFGDFIAISGTVDEAAAKVIKPHVSDGIIAADYDEAALTLLSAKKGGKFVVLKADPAYHPPEMEDRLVHGVRMRQKRNVESVSPDELRGCVTNADDAARLTSAALLDLTVASIAIKYTQSNSVGYAIRGQMIGIGAGQQSRIDCTRIAGDKAAVWWLRQHPRVLGLKFAKGVKRQARVNARVEFLAMSPDPAVNAVLVNEAQMARFNAQLEETELDTDPLSQVERAIFITNSARDAGGVALCSDAFFPFRDSIEEAARHGVAWVLQPGGSVRDDEVEAASRAYDMVMIKNGKRTLGAGVNVACNVVVDERGCRRALQTDDRLAGVRLGG</sequence>
<dbReference type="InterPro" id="IPR002695">
    <property type="entry name" value="PurH-like"/>
</dbReference>
<dbReference type="GO" id="GO:0005829">
    <property type="term" value="C:cytosol"/>
    <property type="evidence" value="ECO:0007669"/>
    <property type="project" value="TreeGrafter"/>
</dbReference>
<dbReference type="GO" id="GO:0006189">
    <property type="term" value="P:'de novo' IMP biosynthetic process"/>
    <property type="evidence" value="ECO:0007669"/>
    <property type="project" value="TreeGrafter"/>
</dbReference>
<evidence type="ECO:0000313" key="2">
    <source>
        <dbReference type="Proteomes" id="UP000054408"/>
    </source>
</evidence>
<dbReference type="Proteomes" id="UP000054408">
    <property type="component" value="Unassembled WGS sequence"/>
</dbReference>
<dbReference type="eggNOG" id="KOG2555">
    <property type="taxonomic scope" value="Eukaryota"/>
</dbReference>
<dbReference type="PANTHER" id="PTHR11692">
    <property type="entry name" value="BIFUNCTIONAL PURINE BIOSYNTHESIS PROTEIN PURH"/>
    <property type="match status" value="1"/>
</dbReference>
<dbReference type="RefSeq" id="XP_013757731.1">
    <property type="nucleotide sequence ID" value="XM_013902277.1"/>
</dbReference>
<dbReference type="Gene3D" id="1.10.287.440">
    <property type="match status" value="1"/>
</dbReference>
<accession>A0A0L0DC23</accession>
<gene>
    <name evidence="1" type="ORF">AMSG_05670</name>
</gene>
<dbReference type="Gene3D" id="3.40.140.20">
    <property type="match status" value="2"/>
</dbReference>
<protein>
    <submittedName>
        <fullName evidence="1">Bifunctional purine biosynthesis protein ADE17</fullName>
    </submittedName>
</protein>
<dbReference type="OMA" id="GKHPGKI"/>
<dbReference type="GeneID" id="25565031"/>
<dbReference type="NCBIfam" id="NF005492">
    <property type="entry name" value="PRK07106.1"/>
    <property type="match status" value="1"/>
</dbReference>